<name>A0A239JLK6_9ACTN</name>
<sequence length="178" mass="18012">MTGRTRSSTARTRALRAILVAVIALLGMLVSPGTASAVGEVRPTVECVVSNADGSRTAVFGYENSTGSAVTIEVGPKNKITPKVHGTPQPTTFEPGVHRGAFTVTVTGRNAPRWKVGTNSVTASASASACPSSTELPEEGNGTGPAIALAAAGLVGGVLVHRANRRARSLAAPGRDDA</sequence>
<dbReference type="AlphaFoldDB" id="A0A239JLK6"/>
<dbReference type="OrthoDB" id="4979187at2"/>
<evidence type="ECO:0000313" key="2">
    <source>
        <dbReference type="Proteomes" id="UP000198373"/>
    </source>
</evidence>
<reference evidence="2" key="1">
    <citation type="submission" date="2017-06" db="EMBL/GenBank/DDBJ databases">
        <authorList>
            <person name="Varghese N."/>
            <person name="Submissions S."/>
        </authorList>
    </citation>
    <scope>NUCLEOTIDE SEQUENCE [LARGE SCALE GENOMIC DNA]</scope>
    <source>
        <strain evidence="2">DSM 46839</strain>
    </source>
</reference>
<gene>
    <name evidence="1" type="ORF">SAMN06893096_1165</name>
</gene>
<proteinExistence type="predicted"/>
<organism evidence="1 2">
    <name type="scientific">Geodermatophilus pulveris</name>
    <dbReference type="NCBI Taxonomy" id="1564159"/>
    <lineage>
        <taxon>Bacteria</taxon>
        <taxon>Bacillati</taxon>
        <taxon>Actinomycetota</taxon>
        <taxon>Actinomycetes</taxon>
        <taxon>Geodermatophilales</taxon>
        <taxon>Geodermatophilaceae</taxon>
        <taxon>Geodermatophilus</taxon>
    </lineage>
</organism>
<dbReference type="EMBL" id="FZOO01000016">
    <property type="protein sequence ID" value="SNT06298.1"/>
    <property type="molecule type" value="Genomic_DNA"/>
</dbReference>
<accession>A0A239JLK6</accession>
<keyword evidence="2" id="KW-1185">Reference proteome</keyword>
<dbReference type="Proteomes" id="UP000198373">
    <property type="component" value="Unassembled WGS sequence"/>
</dbReference>
<protein>
    <submittedName>
        <fullName evidence="1">Uncharacterized protein</fullName>
    </submittedName>
</protein>
<dbReference type="RefSeq" id="WP_089307509.1">
    <property type="nucleotide sequence ID" value="NZ_FZOO01000016.1"/>
</dbReference>
<evidence type="ECO:0000313" key="1">
    <source>
        <dbReference type="EMBL" id="SNT06298.1"/>
    </source>
</evidence>